<keyword evidence="1" id="KW-0472">Membrane</keyword>
<sequence>MFPKRFESFLFSAILSGLMSLLVSGISTLKAVEPTLSNPSLWITTWLSTWLSAWIVAWWVACPAVIVIGPIARQWASRLTKHA</sequence>
<organism evidence="2 3">
    <name type="scientific">Limnobacter humi</name>
    <dbReference type="NCBI Taxonomy" id="1778671"/>
    <lineage>
        <taxon>Bacteria</taxon>
        <taxon>Pseudomonadati</taxon>
        <taxon>Pseudomonadota</taxon>
        <taxon>Betaproteobacteria</taxon>
        <taxon>Burkholderiales</taxon>
        <taxon>Burkholderiaceae</taxon>
        <taxon>Limnobacter</taxon>
    </lineage>
</organism>
<name>A0ABT1WJI8_9BURK</name>
<dbReference type="EMBL" id="JANIGO010000006">
    <property type="protein sequence ID" value="MCQ8897678.1"/>
    <property type="molecule type" value="Genomic_DNA"/>
</dbReference>
<keyword evidence="1" id="KW-1133">Transmembrane helix</keyword>
<evidence type="ECO:0000313" key="2">
    <source>
        <dbReference type="EMBL" id="MCQ8897678.1"/>
    </source>
</evidence>
<feature type="transmembrane region" description="Helical" evidence="1">
    <location>
        <begin position="47"/>
        <end position="72"/>
    </location>
</feature>
<dbReference type="InterPro" id="IPR021529">
    <property type="entry name" value="DUF2798"/>
</dbReference>
<dbReference type="RefSeq" id="WP_256765484.1">
    <property type="nucleotide sequence ID" value="NZ_JANIGO010000006.1"/>
</dbReference>
<comment type="caution">
    <text evidence="2">The sequence shown here is derived from an EMBL/GenBank/DDBJ whole genome shotgun (WGS) entry which is preliminary data.</text>
</comment>
<evidence type="ECO:0000256" key="1">
    <source>
        <dbReference type="SAM" id="Phobius"/>
    </source>
</evidence>
<protein>
    <submittedName>
        <fullName evidence="2">DUF2798 domain-containing protein</fullName>
    </submittedName>
</protein>
<accession>A0ABT1WJI8</accession>
<dbReference type="Proteomes" id="UP001204142">
    <property type="component" value="Unassembled WGS sequence"/>
</dbReference>
<proteinExistence type="predicted"/>
<dbReference type="Pfam" id="PF11391">
    <property type="entry name" value="DUF2798"/>
    <property type="match status" value="1"/>
</dbReference>
<keyword evidence="1" id="KW-0812">Transmembrane</keyword>
<reference evidence="2 3" key="1">
    <citation type="submission" date="2022-07" db="EMBL/GenBank/DDBJ databases">
        <authorList>
            <person name="Xamxidin M."/>
            <person name="Wu M."/>
        </authorList>
    </citation>
    <scope>NUCLEOTIDE SEQUENCE [LARGE SCALE GENOMIC DNA]</scope>
    <source>
        <strain evidence="2 3">NBRC 111650</strain>
    </source>
</reference>
<evidence type="ECO:0000313" key="3">
    <source>
        <dbReference type="Proteomes" id="UP001204142"/>
    </source>
</evidence>
<keyword evidence="3" id="KW-1185">Reference proteome</keyword>
<gene>
    <name evidence="2" type="ORF">NQT62_14650</name>
</gene>